<organism evidence="1">
    <name type="scientific">uncultured Caudovirales phage</name>
    <dbReference type="NCBI Taxonomy" id="2100421"/>
    <lineage>
        <taxon>Viruses</taxon>
        <taxon>Duplodnaviria</taxon>
        <taxon>Heunggongvirae</taxon>
        <taxon>Uroviricota</taxon>
        <taxon>Caudoviricetes</taxon>
        <taxon>Peduoviridae</taxon>
        <taxon>Maltschvirus</taxon>
        <taxon>Maltschvirus maltsch</taxon>
    </lineage>
</organism>
<reference evidence="1" key="1">
    <citation type="submission" date="2020-05" db="EMBL/GenBank/DDBJ databases">
        <authorList>
            <person name="Chiriac C."/>
            <person name="Salcher M."/>
            <person name="Ghai R."/>
            <person name="Kavagutti S V."/>
        </authorList>
    </citation>
    <scope>NUCLEOTIDE SEQUENCE</scope>
</reference>
<protein>
    <submittedName>
        <fullName evidence="1">Uncharacterized protein</fullName>
    </submittedName>
</protein>
<proteinExistence type="predicted"/>
<sequence>SIADAKNIPWSELLPMNIQPDEDMTEEVGYVGTLEDGRTVWFRDDVGSDDFSMQVISFHIFNYRTNKGAK</sequence>
<dbReference type="EMBL" id="LR797438">
    <property type="protein sequence ID" value="CAB4216348.1"/>
    <property type="molecule type" value="Genomic_DNA"/>
</dbReference>
<gene>
    <name evidence="1" type="ORF">UFOVP1489_43</name>
</gene>
<evidence type="ECO:0000313" key="1">
    <source>
        <dbReference type="EMBL" id="CAB4216348.1"/>
    </source>
</evidence>
<accession>A0A6J5SMW5</accession>
<feature type="non-terminal residue" evidence="1">
    <location>
        <position position="1"/>
    </location>
</feature>
<name>A0A6J5SMW5_9CAUD</name>